<keyword evidence="5" id="KW-1185">Reference proteome</keyword>
<dbReference type="STRING" id="7897.ENSLACP00000007814"/>
<reference evidence="5" key="1">
    <citation type="submission" date="2011-08" db="EMBL/GenBank/DDBJ databases">
        <title>The draft genome of Latimeria chalumnae.</title>
        <authorList>
            <person name="Di Palma F."/>
            <person name="Alfoldi J."/>
            <person name="Johnson J."/>
            <person name="Berlin A."/>
            <person name="Gnerre S."/>
            <person name="Jaffe D."/>
            <person name="MacCallum I."/>
            <person name="Young S."/>
            <person name="Walker B.J."/>
            <person name="Lander E."/>
            <person name="Lindblad-Toh K."/>
        </authorList>
    </citation>
    <scope>NUCLEOTIDE SEQUENCE [LARGE SCALE GENOMIC DNA]</scope>
    <source>
        <strain evidence="5">Wild caught</strain>
    </source>
</reference>
<name>H3ADU3_LATCH</name>
<comment type="similarity">
    <text evidence="1">Belongs to the MOG1 family.</text>
</comment>
<dbReference type="EMBL" id="AFYH01105128">
    <property type="status" value="NOT_ANNOTATED_CDS"/>
    <property type="molecule type" value="Genomic_DNA"/>
</dbReference>
<dbReference type="Gene3D" id="3.40.1000.10">
    <property type="entry name" value="Mog1/PsbP, alpha/beta/alpha sandwich"/>
    <property type="match status" value="1"/>
</dbReference>
<dbReference type="SUPFAM" id="SSF55724">
    <property type="entry name" value="Mog1p/PsbP-like"/>
    <property type="match status" value="1"/>
</dbReference>
<dbReference type="KEGG" id="lcm:102360141"/>
<evidence type="ECO:0000256" key="2">
    <source>
        <dbReference type="ARBA" id="ARBA00022448"/>
    </source>
</evidence>
<dbReference type="InterPro" id="IPR016123">
    <property type="entry name" value="Mog1/PsbP_a/b/a-sand"/>
</dbReference>
<dbReference type="RefSeq" id="XP_064409022.1">
    <property type="nucleotide sequence ID" value="XM_064552952.1"/>
</dbReference>
<dbReference type="OMA" id="ECSSAWM"/>
<dbReference type="RefSeq" id="XP_064409020.1">
    <property type="nucleotide sequence ID" value="XM_064552950.1"/>
</dbReference>
<keyword evidence="2" id="KW-0813">Transport</keyword>
<dbReference type="InParanoid" id="H3ADU3"/>
<dbReference type="Proteomes" id="UP000008672">
    <property type="component" value="Unassembled WGS sequence"/>
</dbReference>
<evidence type="ECO:0000256" key="3">
    <source>
        <dbReference type="ARBA" id="ARBA00022927"/>
    </source>
</evidence>
<dbReference type="RefSeq" id="XP_064409019.1">
    <property type="nucleotide sequence ID" value="XM_064552949.1"/>
</dbReference>
<dbReference type="GeneID" id="102360141"/>
<dbReference type="GeneTree" id="ENSGT00390000013834"/>
<dbReference type="HOGENOM" id="CLU_081345_2_1_1"/>
<dbReference type="PANTHER" id="PTHR15837">
    <property type="entry name" value="RAN GUANINE NUCLEOTIDE RELEASE FACTOR"/>
    <property type="match status" value="1"/>
</dbReference>
<dbReference type="InterPro" id="IPR007681">
    <property type="entry name" value="Mog1"/>
</dbReference>
<dbReference type="FunCoup" id="H3ADU3">
    <property type="interactions" value="580"/>
</dbReference>
<dbReference type="GO" id="GO:0005634">
    <property type="term" value="C:nucleus"/>
    <property type="evidence" value="ECO:0007669"/>
    <property type="project" value="TreeGrafter"/>
</dbReference>
<dbReference type="GO" id="GO:0044325">
    <property type="term" value="F:transmembrane transporter binding"/>
    <property type="evidence" value="ECO:0007669"/>
    <property type="project" value="TreeGrafter"/>
</dbReference>
<dbReference type="GO" id="GO:0031267">
    <property type="term" value="F:small GTPase binding"/>
    <property type="evidence" value="ECO:0007669"/>
    <property type="project" value="TreeGrafter"/>
</dbReference>
<evidence type="ECO:0000313" key="5">
    <source>
        <dbReference type="Proteomes" id="UP000008672"/>
    </source>
</evidence>
<proteinExistence type="inferred from homology"/>
<dbReference type="eggNOG" id="KOG3329">
    <property type="taxonomic scope" value="Eukaryota"/>
</dbReference>
<dbReference type="GO" id="GO:0017080">
    <property type="term" value="F:sodium channel regulator activity"/>
    <property type="evidence" value="ECO:0007669"/>
    <property type="project" value="TreeGrafter"/>
</dbReference>
<dbReference type="Ensembl" id="ENSLACT00000007880.2">
    <property type="protein sequence ID" value="ENSLACP00000007814.2"/>
    <property type="gene ID" value="ENSLACG00000006921.2"/>
</dbReference>
<dbReference type="CTD" id="29098"/>
<dbReference type="GO" id="GO:0042391">
    <property type="term" value="P:regulation of membrane potential"/>
    <property type="evidence" value="ECO:0007669"/>
    <property type="project" value="TreeGrafter"/>
</dbReference>
<sequence>METGGLQDQLLFGGSFSAVLPPNRKDISEFQDIPDNQEVFIHTRTDQSIIVELLEYQGHLADQDAARYHFEDIASSNDASGSEKSEVLSVELLPSDRLSFPECSSAWFLSGRQLVAKFNEQARNTVNVYLGLFRLPQYTTDILVTFNHPTVIGPLSSSSGSASVQGSFPTAAGEALEATPAWNLNHFQILLQTFRLLNPTVFG</sequence>
<dbReference type="PANTHER" id="PTHR15837:SF0">
    <property type="entry name" value="RAN GUANINE NUCLEOTIDE RELEASE FACTOR"/>
    <property type="match status" value="1"/>
</dbReference>
<accession>H3ADU3</accession>
<protein>
    <submittedName>
        <fullName evidence="4">RAN guanine nucleotide release factor</fullName>
    </submittedName>
</protein>
<keyword evidence="3" id="KW-0653">Protein transport</keyword>
<gene>
    <name evidence="4" type="primary">RANGRF</name>
</gene>
<dbReference type="RefSeq" id="XP_005999833.1">
    <property type="nucleotide sequence ID" value="XM_005999771.3"/>
</dbReference>
<dbReference type="Bgee" id="ENSLACG00000006921">
    <property type="expression patterns" value="Expressed in pectoral fin and 6 other cell types or tissues"/>
</dbReference>
<organism evidence="4 5">
    <name type="scientific">Latimeria chalumnae</name>
    <name type="common">Coelacanth</name>
    <dbReference type="NCBI Taxonomy" id="7897"/>
    <lineage>
        <taxon>Eukaryota</taxon>
        <taxon>Metazoa</taxon>
        <taxon>Chordata</taxon>
        <taxon>Craniata</taxon>
        <taxon>Vertebrata</taxon>
        <taxon>Euteleostomi</taxon>
        <taxon>Coelacanthiformes</taxon>
        <taxon>Coelacanthidae</taxon>
        <taxon>Latimeria</taxon>
    </lineage>
</organism>
<dbReference type="AlphaFoldDB" id="H3ADU3"/>
<dbReference type="RefSeq" id="XP_064409023.1">
    <property type="nucleotide sequence ID" value="XM_064552953.1"/>
</dbReference>
<reference evidence="4" key="2">
    <citation type="submission" date="2025-08" db="UniProtKB">
        <authorList>
            <consortium name="Ensembl"/>
        </authorList>
    </citation>
    <scope>IDENTIFICATION</scope>
</reference>
<dbReference type="Pfam" id="PF04603">
    <property type="entry name" value="Mog1"/>
    <property type="match status" value="1"/>
</dbReference>
<evidence type="ECO:0000313" key="4">
    <source>
        <dbReference type="Ensembl" id="ENSLACP00000007814.2"/>
    </source>
</evidence>
<reference evidence="4" key="3">
    <citation type="submission" date="2025-09" db="UniProtKB">
        <authorList>
            <consortium name="Ensembl"/>
        </authorList>
    </citation>
    <scope>IDENTIFICATION</scope>
</reference>
<dbReference type="RefSeq" id="XP_064409021.1">
    <property type="nucleotide sequence ID" value="XM_064552951.1"/>
</dbReference>
<dbReference type="GO" id="GO:0005085">
    <property type="term" value="F:guanyl-nucleotide exchange factor activity"/>
    <property type="evidence" value="ECO:0007669"/>
    <property type="project" value="TreeGrafter"/>
</dbReference>
<dbReference type="GO" id="GO:0006606">
    <property type="term" value="P:protein import into nucleus"/>
    <property type="evidence" value="ECO:0007669"/>
    <property type="project" value="TreeGrafter"/>
</dbReference>
<dbReference type="OrthoDB" id="10255285at2759"/>
<evidence type="ECO:0000256" key="1">
    <source>
        <dbReference type="ARBA" id="ARBA00010307"/>
    </source>
</evidence>